<keyword evidence="1" id="KW-0472">Membrane</keyword>
<dbReference type="OrthoDB" id="4333421at2"/>
<dbReference type="AlphaFoldDB" id="A0A1H8GHQ1"/>
<name>A0A1H8GHQ1_9ACTN</name>
<organism evidence="3 4">
    <name type="scientific">Actinacidiphila rubida</name>
    <dbReference type="NCBI Taxonomy" id="310780"/>
    <lineage>
        <taxon>Bacteria</taxon>
        <taxon>Bacillati</taxon>
        <taxon>Actinomycetota</taxon>
        <taxon>Actinomycetes</taxon>
        <taxon>Kitasatosporales</taxon>
        <taxon>Streptomycetaceae</taxon>
        <taxon>Actinacidiphila</taxon>
    </lineage>
</organism>
<dbReference type="EMBL" id="FODD01000005">
    <property type="protein sequence ID" value="SEN43681.1"/>
    <property type="molecule type" value="Genomic_DNA"/>
</dbReference>
<evidence type="ECO:0000313" key="4">
    <source>
        <dbReference type="Proteomes" id="UP000181951"/>
    </source>
</evidence>
<evidence type="ECO:0000256" key="1">
    <source>
        <dbReference type="SAM" id="Phobius"/>
    </source>
</evidence>
<proteinExistence type="predicted"/>
<dbReference type="RefSeq" id="WP_075016404.1">
    <property type="nucleotide sequence ID" value="NZ_FODD01000005.1"/>
</dbReference>
<sequence length="429" mass="43743">MRHTTFTAVAALLALAALQGRAAADGTPGAPASWQPRGTVLAGAATTADPPAMRPGVTYRDTIKPGETRFYGITLDARTSTSVSAFAVPPAGARVAFRDGIELKLQGPDGSDCDQSAAHFEDDGDARPIGTAVSRLITGHRLDVCQDADQYTLQVHRTSDGAADPEAWPLELRSFAEPALAPGTAASAAPAVIGGASPTPLITGTPHQASGGTSFDTAAAVRTGIWRDRVPAGATRFYKVPVDWGQQVTVFADFSSAPDGDAGAFVASGVRLTAYSPVRQLVDGGNRSYAGRPVSLDEQLARVAYGNRTAYDSRVAAVRYAGWYYFAVTVHPGVAQAVDGPLPVTLRVEVAGAAQPGPAYDGDARAAGIGVGPHDMASADGAAATAGGGAGHAAALRLVAFAAFGTGTALLLVLAVWSAVARRRATAAV</sequence>
<evidence type="ECO:0000313" key="3">
    <source>
        <dbReference type="EMBL" id="SEN43681.1"/>
    </source>
</evidence>
<dbReference type="Proteomes" id="UP000181951">
    <property type="component" value="Unassembled WGS sequence"/>
</dbReference>
<evidence type="ECO:0000256" key="2">
    <source>
        <dbReference type="SAM" id="SignalP"/>
    </source>
</evidence>
<keyword evidence="1" id="KW-0812">Transmembrane</keyword>
<feature type="transmembrane region" description="Helical" evidence="1">
    <location>
        <begin position="398"/>
        <end position="420"/>
    </location>
</feature>
<reference evidence="3 4" key="1">
    <citation type="submission" date="2016-10" db="EMBL/GenBank/DDBJ databases">
        <authorList>
            <person name="de Groot N.N."/>
        </authorList>
    </citation>
    <scope>NUCLEOTIDE SEQUENCE [LARGE SCALE GENOMIC DNA]</scope>
    <source>
        <strain evidence="3 4">CGMCC 4.2026</strain>
    </source>
</reference>
<keyword evidence="4" id="KW-1185">Reference proteome</keyword>
<protein>
    <submittedName>
        <fullName evidence="3">Uncharacterized protein</fullName>
    </submittedName>
</protein>
<dbReference type="STRING" id="310780.SAMN05216267_1005108"/>
<keyword evidence="2" id="KW-0732">Signal</keyword>
<gene>
    <name evidence="3" type="ORF">SAMN05216267_1005108</name>
</gene>
<feature type="signal peptide" evidence="2">
    <location>
        <begin position="1"/>
        <end position="22"/>
    </location>
</feature>
<feature type="chain" id="PRO_5039602878" evidence="2">
    <location>
        <begin position="23"/>
        <end position="429"/>
    </location>
</feature>
<accession>A0A1H8GHQ1</accession>
<keyword evidence="1" id="KW-1133">Transmembrane helix</keyword>